<feature type="transmembrane region" description="Helical" evidence="4">
    <location>
        <begin position="217"/>
        <end position="236"/>
    </location>
</feature>
<dbReference type="OrthoDB" id="6509908at2759"/>
<dbReference type="AlphaFoldDB" id="A0A6G1L2K9"/>
<evidence type="ECO:0000256" key="2">
    <source>
        <dbReference type="ARBA" id="ARBA00006727"/>
    </source>
</evidence>
<dbReference type="Gene3D" id="1.20.1250.20">
    <property type="entry name" value="MFS general substrate transporter like domains"/>
    <property type="match status" value="2"/>
</dbReference>
<organism evidence="6 7">
    <name type="scientific">Teratosphaeria nubilosa</name>
    <dbReference type="NCBI Taxonomy" id="161662"/>
    <lineage>
        <taxon>Eukaryota</taxon>
        <taxon>Fungi</taxon>
        <taxon>Dikarya</taxon>
        <taxon>Ascomycota</taxon>
        <taxon>Pezizomycotina</taxon>
        <taxon>Dothideomycetes</taxon>
        <taxon>Dothideomycetidae</taxon>
        <taxon>Mycosphaerellales</taxon>
        <taxon>Teratosphaeriaceae</taxon>
        <taxon>Teratosphaeria</taxon>
    </lineage>
</organism>
<feature type="transmembrane region" description="Helical" evidence="4">
    <location>
        <begin position="320"/>
        <end position="340"/>
    </location>
</feature>
<feature type="compositionally biased region" description="Basic and acidic residues" evidence="3">
    <location>
        <begin position="8"/>
        <end position="32"/>
    </location>
</feature>
<proteinExistence type="inferred from homology"/>
<keyword evidence="7" id="KW-1185">Reference proteome</keyword>
<feature type="transmembrane region" description="Helical" evidence="4">
    <location>
        <begin position="257"/>
        <end position="279"/>
    </location>
</feature>
<comment type="similarity">
    <text evidence="2">Belongs to the major facilitator superfamily. Monocarboxylate porter (TC 2.A.1.13) family.</text>
</comment>
<dbReference type="InterPro" id="IPR050327">
    <property type="entry name" value="Proton-linked_MCT"/>
</dbReference>
<comment type="subcellular location">
    <subcellularLocation>
        <location evidence="1">Membrane</location>
        <topology evidence="1">Multi-pass membrane protein</topology>
    </subcellularLocation>
</comment>
<evidence type="ECO:0000313" key="7">
    <source>
        <dbReference type="Proteomes" id="UP000799436"/>
    </source>
</evidence>
<dbReference type="PANTHER" id="PTHR11360:SF234">
    <property type="entry name" value="MFS-TYPE TRANSPORTER DBAD-RELATED"/>
    <property type="match status" value="1"/>
</dbReference>
<keyword evidence="4" id="KW-1133">Transmembrane helix</keyword>
<dbReference type="GO" id="GO:0022857">
    <property type="term" value="F:transmembrane transporter activity"/>
    <property type="evidence" value="ECO:0007669"/>
    <property type="project" value="InterPro"/>
</dbReference>
<gene>
    <name evidence="6" type="ORF">EJ03DRAFT_162124</name>
</gene>
<sequence>MSVSARQSFDDKPSGKCDSSRDRSEADGDQSRPGDVGDGPESRPSGPPEGGFKAWLQVLCGFIMFWHAWGLVNSYGVFQKFYSTVLLPTDSESNISWIGSLEGALLAFTTIFAGPLFDAGHGRQLVIGGSFLVVLGLMMTSLCTTYWQLILAQGLCTGIGAGALFLVAVAVLPAYFGSKRALAIGIAASGSPLGGIVYPIIFHYLVPRVGFGWTTRIIGFISLALLVIPCLFLRPIMSSRTTVRKIIDFSGFRELRFNLLCIAIFCGNCGLYIPFFYISQYAHKEGFSPELAFYMLPLLSAGSIPGRIIPGFLADLVGPLNVLTICTALAGVLGFCWVAIGDSIPGLIIWALSYGCFSGAFLSLQPTTIVSITSDLGIVGGRLGTSTFFCALGVLVGSPVGGAILSQASSWVGIQVFCGAILLLASLFAFLTRSVGRRIQAKS</sequence>
<dbReference type="InterPro" id="IPR036259">
    <property type="entry name" value="MFS_trans_sf"/>
</dbReference>
<dbReference type="PROSITE" id="PS50850">
    <property type="entry name" value="MFS"/>
    <property type="match status" value="1"/>
</dbReference>
<dbReference type="PANTHER" id="PTHR11360">
    <property type="entry name" value="MONOCARBOXYLATE TRANSPORTER"/>
    <property type="match status" value="1"/>
</dbReference>
<dbReference type="Pfam" id="PF07690">
    <property type="entry name" value="MFS_1"/>
    <property type="match status" value="1"/>
</dbReference>
<evidence type="ECO:0000256" key="1">
    <source>
        <dbReference type="ARBA" id="ARBA00004141"/>
    </source>
</evidence>
<evidence type="ECO:0000259" key="5">
    <source>
        <dbReference type="PROSITE" id="PS50850"/>
    </source>
</evidence>
<name>A0A6G1L2K9_9PEZI</name>
<feature type="domain" description="Major facilitator superfamily (MFS) profile" evidence="5">
    <location>
        <begin position="54"/>
        <end position="437"/>
    </location>
</feature>
<dbReference type="InterPro" id="IPR011701">
    <property type="entry name" value="MFS"/>
</dbReference>
<feature type="transmembrane region" description="Helical" evidence="4">
    <location>
        <begin position="159"/>
        <end position="176"/>
    </location>
</feature>
<keyword evidence="4" id="KW-0472">Membrane</keyword>
<feature type="transmembrane region" description="Helical" evidence="4">
    <location>
        <begin position="54"/>
        <end position="75"/>
    </location>
</feature>
<evidence type="ECO:0000313" key="6">
    <source>
        <dbReference type="EMBL" id="KAF2767097.1"/>
    </source>
</evidence>
<evidence type="ECO:0000256" key="4">
    <source>
        <dbReference type="SAM" id="Phobius"/>
    </source>
</evidence>
<feature type="transmembrane region" description="Helical" evidence="4">
    <location>
        <begin position="346"/>
        <end position="364"/>
    </location>
</feature>
<feature type="transmembrane region" description="Helical" evidence="4">
    <location>
        <begin position="291"/>
        <end position="313"/>
    </location>
</feature>
<protein>
    <submittedName>
        <fullName evidence="6">MFS general substrate transporter</fullName>
    </submittedName>
</protein>
<reference evidence="6" key="1">
    <citation type="journal article" date="2020" name="Stud. Mycol.">
        <title>101 Dothideomycetes genomes: a test case for predicting lifestyles and emergence of pathogens.</title>
        <authorList>
            <person name="Haridas S."/>
            <person name="Albert R."/>
            <person name="Binder M."/>
            <person name="Bloem J."/>
            <person name="Labutti K."/>
            <person name="Salamov A."/>
            <person name="Andreopoulos B."/>
            <person name="Baker S."/>
            <person name="Barry K."/>
            <person name="Bills G."/>
            <person name="Bluhm B."/>
            <person name="Cannon C."/>
            <person name="Castanera R."/>
            <person name="Culley D."/>
            <person name="Daum C."/>
            <person name="Ezra D."/>
            <person name="Gonzalez J."/>
            <person name="Henrissat B."/>
            <person name="Kuo A."/>
            <person name="Liang C."/>
            <person name="Lipzen A."/>
            <person name="Lutzoni F."/>
            <person name="Magnuson J."/>
            <person name="Mondo S."/>
            <person name="Nolan M."/>
            <person name="Ohm R."/>
            <person name="Pangilinan J."/>
            <person name="Park H.-J."/>
            <person name="Ramirez L."/>
            <person name="Alfaro M."/>
            <person name="Sun H."/>
            <person name="Tritt A."/>
            <person name="Yoshinaga Y."/>
            <person name="Zwiers L.-H."/>
            <person name="Turgeon B."/>
            <person name="Goodwin S."/>
            <person name="Spatafora J."/>
            <person name="Crous P."/>
            <person name="Grigoriev I."/>
        </authorList>
    </citation>
    <scope>NUCLEOTIDE SEQUENCE</scope>
    <source>
        <strain evidence="6">CBS 116005</strain>
    </source>
</reference>
<dbReference type="EMBL" id="ML995861">
    <property type="protein sequence ID" value="KAF2767097.1"/>
    <property type="molecule type" value="Genomic_DNA"/>
</dbReference>
<evidence type="ECO:0000256" key="3">
    <source>
        <dbReference type="SAM" id="MobiDB-lite"/>
    </source>
</evidence>
<dbReference type="SUPFAM" id="SSF103473">
    <property type="entry name" value="MFS general substrate transporter"/>
    <property type="match status" value="1"/>
</dbReference>
<feature type="transmembrane region" description="Helical" evidence="4">
    <location>
        <begin position="385"/>
        <end position="405"/>
    </location>
</feature>
<dbReference type="GO" id="GO:0016020">
    <property type="term" value="C:membrane"/>
    <property type="evidence" value="ECO:0007669"/>
    <property type="project" value="UniProtKB-SubCell"/>
</dbReference>
<feature type="transmembrane region" description="Helical" evidence="4">
    <location>
        <begin position="183"/>
        <end position="205"/>
    </location>
</feature>
<accession>A0A6G1L2K9</accession>
<dbReference type="InterPro" id="IPR020846">
    <property type="entry name" value="MFS_dom"/>
</dbReference>
<feature type="region of interest" description="Disordered" evidence="3">
    <location>
        <begin position="1"/>
        <end position="47"/>
    </location>
</feature>
<keyword evidence="4" id="KW-0812">Transmembrane</keyword>
<dbReference type="Proteomes" id="UP000799436">
    <property type="component" value="Unassembled WGS sequence"/>
</dbReference>
<feature type="transmembrane region" description="Helical" evidence="4">
    <location>
        <begin position="411"/>
        <end position="432"/>
    </location>
</feature>
<feature type="transmembrane region" description="Helical" evidence="4">
    <location>
        <begin position="125"/>
        <end position="147"/>
    </location>
</feature>